<sequence>MDPDPTSNPSSTNRSVYDPDDEKWAENRSKSLHDPLNMRNHMIFLFILQSMKYVIKKVPRHALRFGAPYNTNFLEEFKKSIGVDVVELFRATIFGPYLDIPKCNFQGQITKCLLLLEHANGSILNFGIKEFTLITGLKCKGNTKDFAYLVSTPSRLFQKYFPGAVNSISKNLLVQRFLMGKWENNQDALQMAIMYFVHTFILW</sequence>
<protein>
    <recommendedName>
        <fullName evidence="2">DUF1985 domain-containing protein</fullName>
    </recommendedName>
</protein>
<accession>A0AAV9MLC7</accession>
<feature type="region of interest" description="Disordered" evidence="1">
    <location>
        <begin position="1"/>
        <end position="23"/>
    </location>
</feature>
<proteinExistence type="predicted"/>
<dbReference type="Proteomes" id="UP001311915">
    <property type="component" value="Unassembled WGS sequence"/>
</dbReference>
<dbReference type="InterPro" id="IPR015410">
    <property type="entry name" value="DUF1985"/>
</dbReference>
<name>A0AAV9MLC7_9SOLN</name>
<organism evidence="3 4">
    <name type="scientific">Solanum pinnatisectum</name>
    <name type="common">tansyleaf nightshade</name>
    <dbReference type="NCBI Taxonomy" id="50273"/>
    <lineage>
        <taxon>Eukaryota</taxon>
        <taxon>Viridiplantae</taxon>
        <taxon>Streptophyta</taxon>
        <taxon>Embryophyta</taxon>
        <taxon>Tracheophyta</taxon>
        <taxon>Spermatophyta</taxon>
        <taxon>Magnoliopsida</taxon>
        <taxon>eudicotyledons</taxon>
        <taxon>Gunneridae</taxon>
        <taxon>Pentapetalae</taxon>
        <taxon>asterids</taxon>
        <taxon>lamiids</taxon>
        <taxon>Solanales</taxon>
        <taxon>Solanaceae</taxon>
        <taxon>Solanoideae</taxon>
        <taxon>Solaneae</taxon>
        <taxon>Solanum</taxon>
    </lineage>
</organism>
<evidence type="ECO:0000259" key="2">
    <source>
        <dbReference type="Pfam" id="PF09331"/>
    </source>
</evidence>
<feature type="compositionally biased region" description="Polar residues" evidence="1">
    <location>
        <begin position="1"/>
        <end position="15"/>
    </location>
</feature>
<dbReference type="AlphaFoldDB" id="A0AAV9MLC7"/>
<dbReference type="PANTHER" id="PTHR48449:SF1">
    <property type="entry name" value="DUF1985 DOMAIN-CONTAINING PROTEIN"/>
    <property type="match status" value="1"/>
</dbReference>
<evidence type="ECO:0000313" key="4">
    <source>
        <dbReference type="Proteomes" id="UP001311915"/>
    </source>
</evidence>
<evidence type="ECO:0000256" key="1">
    <source>
        <dbReference type="SAM" id="MobiDB-lite"/>
    </source>
</evidence>
<gene>
    <name evidence="3" type="ORF">R3W88_001214</name>
</gene>
<comment type="caution">
    <text evidence="3">The sequence shown here is derived from an EMBL/GenBank/DDBJ whole genome shotgun (WGS) entry which is preliminary data.</text>
</comment>
<dbReference type="EMBL" id="JAWPEI010000001">
    <property type="protein sequence ID" value="KAK4737517.1"/>
    <property type="molecule type" value="Genomic_DNA"/>
</dbReference>
<dbReference type="PANTHER" id="PTHR48449">
    <property type="entry name" value="DUF1985 DOMAIN-CONTAINING PROTEIN"/>
    <property type="match status" value="1"/>
</dbReference>
<keyword evidence="4" id="KW-1185">Reference proteome</keyword>
<reference evidence="3 4" key="1">
    <citation type="submission" date="2023-10" db="EMBL/GenBank/DDBJ databases">
        <title>Genome-Wide Identification Analysis in wild type Solanum Pinnatisectum Reveals Some Genes Defensing Phytophthora Infestans.</title>
        <authorList>
            <person name="Sun C."/>
        </authorList>
    </citation>
    <scope>NUCLEOTIDE SEQUENCE [LARGE SCALE GENOMIC DNA]</scope>
    <source>
        <strain evidence="3">LQN</strain>
        <tissue evidence="3">Leaf</tissue>
    </source>
</reference>
<feature type="domain" description="DUF1985" evidence="2">
    <location>
        <begin position="119"/>
        <end position="202"/>
    </location>
</feature>
<dbReference type="Pfam" id="PF09331">
    <property type="entry name" value="DUF1985"/>
    <property type="match status" value="1"/>
</dbReference>
<evidence type="ECO:0000313" key="3">
    <source>
        <dbReference type="EMBL" id="KAK4737517.1"/>
    </source>
</evidence>